<evidence type="ECO:0000256" key="10">
    <source>
        <dbReference type="PROSITE-ProRule" id="PRU00284"/>
    </source>
</evidence>
<feature type="coiled-coil region" evidence="11">
    <location>
        <begin position="405"/>
        <end position="432"/>
    </location>
</feature>
<keyword evidence="4" id="KW-0145">Chemotaxis</keyword>
<name>A0ABW3D9G8_9BACL</name>
<dbReference type="Proteomes" id="UP001597120">
    <property type="component" value="Unassembled WGS sequence"/>
</dbReference>
<evidence type="ECO:0000256" key="1">
    <source>
        <dbReference type="ARBA" id="ARBA00004651"/>
    </source>
</evidence>
<dbReference type="Pfam" id="PF00672">
    <property type="entry name" value="HAMP"/>
    <property type="match status" value="1"/>
</dbReference>
<keyword evidence="2" id="KW-1003">Cell membrane</keyword>
<evidence type="ECO:0000256" key="8">
    <source>
        <dbReference type="ARBA" id="ARBA00023224"/>
    </source>
</evidence>
<protein>
    <submittedName>
        <fullName evidence="15">Methyl-accepting chemotaxis protein</fullName>
    </submittedName>
</protein>
<dbReference type="CDD" id="cd12912">
    <property type="entry name" value="PDC2_MCP_like"/>
    <property type="match status" value="1"/>
</dbReference>
<dbReference type="CDD" id="cd11386">
    <property type="entry name" value="MCP_signal"/>
    <property type="match status" value="1"/>
</dbReference>
<feature type="transmembrane region" description="Helical" evidence="12">
    <location>
        <begin position="281"/>
        <end position="304"/>
    </location>
</feature>
<feature type="domain" description="Methyl-accepting transducer" evidence="13">
    <location>
        <begin position="376"/>
        <end position="626"/>
    </location>
</feature>
<keyword evidence="7 12" id="KW-0472">Membrane</keyword>
<keyword evidence="11" id="KW-0175">Coiled coil</keyword>
<feature type="transmembrane region" description="Helical" evidence="12">
    <location>
        <begin position="12"/>
        <end position="32"/>
    </location>
</feature>
<evidence type="ECO:0000313" key="15">
    <source>
        <dbReference type="EMBL" id="MFD0870135.1"/>
    </source>
</evidence>
<dbReference type="PANTHER" id="PTHR32089">
    <property type="entry name" value="METHYL-ACCEPTING CHEMOTAXIS PROTEIN MCPB"/>
    <property type="match status" value="1"/>
</dbReference>
<evidence type="ECO:0000256" key="2">
    <source>
        <dbReference type="ARBA" id="ARBA00022475"/>
    </source>
</evidence>
<evidence type="ECO:0000256" key="11">
    <source>
        <dbReference type="SAM" id="Coils"/>
    </source>
</evidence>
<evidence type="ECO:0000256" key="7">
    <source>
        <dbReference type="ARBA" id="ARBA00023136"/>
    </source>
</evidence>
<keyword evidence="5 12" id="KW-0812">Transmembrane</keyword>
<dbReference type="PROSITE" id="PS50111">
    <property type="entry name" value="CHEMOTAXIS_TRANSDUC_2"/>
    <property type="match status" value="1"/>
</dbReference>
<reference evidence="16" key="1">
    <citation type="journal article" date="2019" name="Int. J. Syst. Evol. Microbiol.">
        <title>The Global Catalogue of Microorganisms (GCM) 10K type strain sequencing project: providing services to taxonomists for standard genome sequencing and annotation.</title>
        <authorList>
            <consortium name="The Broad Institute Genomics Platform"/>
            <consortium name="The Broad Institute Genome Sequencing Center for Infectious Disease"/>
            <person name="Wu L."/>
            <person name="Ma J."/>
        </authorList>
    </citation>
    <scope>NUCLEOTIDE SEQUENCE [LARGE SCALE GENOMIC DNA]</scope>
    <source>
        <strain evidence="16">CCUG 57263</strain>
    </source>
</reference>
<dbReference type="InterPro" id="IPR033479">
    <property type="entry name" value="dCache_1"/>
</dbReference>
<evidence type="ECO:0000256" key="3">
    <source>
        <dbReference type="ARBA" id="ARBA00022481"/>
    </source>
</evidence>
<evidence type="ECO:0000256" key="6">
    <source>
        <dbReference type="ARBA" id="ARBA00022989"/>
    </source>
</evidence>
<dbReference type="InterPro" id="IPR003660">
    <property type="entry name" value="HAMP_dom"/>
</dbReference>
<comment type="subcellular location">
    <subcellularLocation>
        <location evidence="1">Cell membrane</location>
        <topology evidence="1">Multi-pass membrane protein</topology>
    </subcellularLocation>
</comment>
<dbReference type="Gene3D" id="3.30.450.20">
    <property type="entry name" value="PAS domain"/>
    <property type="match status" value="1"/>
</dbReference>
<keyword evidence="3" id="KW-0488">Methylation</keyword>
<proteinExistence type="inferred from homology"/>
<dbReference type="Gene3D" id="1.10.287.950">
    <property type="entry name" value="Methyl-accepting chemotaxis protein"/>
    <property type="match status" value="1"/>
</dbReference>
<organism evidence="15 16">
    <name type="scientific">Paenibacillus residui</name>
    <dbReference type="NCBI Taxonomy" id="629724"/>
    <lineage>
        <taxon>Bacteria</taxon>
        <taxon>Bacillati</taxon>
        <taxon>Bacillota</taxon>
        <taxon>Bacilli</taxon>
        <taxon>Bacillales</taxon>
        <taxon>Paenibacillaceae</taxon>
        <taxon>Paenibacillus</taxon>
    </lineage>
</organism>
<accession>A0ABW3D9G8</accession>
<evidence type="ECO:0000256" key="12">
    <source>
        <dbReference type="SAM" id="Phobius"/>
    </source>
</evidence>
<dbReference type="CDD" id="cd06225">
    <property type="entry name" value="HAMP"/>
    <property type="match status" value="1"/>
</dbReference>
<comment type="similarity">
    <text evidence="9">Belongs to the methyl-accepting chemotaxis (MCP) protein family.</text>
</comment>
<evidence type="ECO:0000256" key="4">
    <source>
        <dbReference type="ARBA" id="ARBA00022500"/>
    </source>
</evidence>
<dbReference type="PANTHER" id="PTHR32089:SF114">
    <property type="entry name" value="METHYL-ACCEPTING CHEMOTAXIS PROTEIN MCPB"/>
    <property type="match status" value="1"/>
</dbReference>
<keyword evidence="6 12" id="KW-1133">Transmembrane helix</keyword>
<evidence type="ECO:0000259" key="13">
    <source>
        <dbReference type="PROSITE" id="PS50111"/>
    </source>
</evidence>
<dbReference type="CDD" id="cd12913">
    <property type="entry name" value="PDC1_MCP_like"/>
    <property type="match status" value="1"/>
</dbReference>
<evidence type="ECO:0000256" key="9">
    <source>
        <dbReference type="ARBA" id="ARBA00029447"/>
    </source>
</evidence>
<dbReference type="Pfam" id="PF00015">
    <property type="entry name" value="MCPsignal"/>
    <property type="match status" value="1"/>
</dbReference>
<dbReference type="InterPro" id="IPR004089">
    <property type="entry name" value="MCPsignal_dom"/>
</dbReference>
<evidence type="ECO:0000313" key="16">
    <source>
        <dbReference type="Proteomes" id="UP001597120"/>
    </source>
</evidence>
<feature type="domain" description="HAMP" evidence="14">
    <location>
        <begin position="305"/>
        <end position="357"/>
    </location>
</feature>
<dbReference type="RefSeq" id="WP_379288650.1">
    <property type="nucleotide sequence ID" value="NZ_JBHTIU010000039.1"/>
</dbReference>
<dbReference type="SMART" id="SM00304">
    <property type="entry name" value="HAMP"/>
    <property type="match status" value="1"/>
</dbReference>
<dbReference type="EMBL" id="JBHTIU010000039">
    <property type="protein sequence ID" value="MFD0870135.1"/>
    <property type="molecule type" value="Genomic_DNA"/>
</dbReference>
<dbReference type="Pfam" id="PF02743">
    <property type="entry name" value="dCache_1"/>
    <property type="match status" value="1"/>
</dbReference>
<sequence>MKNLKLQQQILIPFLALTLLAAVILSSASYYFSVNMTVDTLTKNVGYSIEETNRMFERFFRKFENQLTAISDNGVVGGFSQQPEDQSGLMSVFGMYHTANNDITNIYLGTAEGDIFLYPEGQSLPPGFDPRTRPWYEEAVRNEGQVIWTEPYVTATDGSLVISAAKTLVRDGKPWGVLAIDITLNELIDLVKNIQIGHAGYAILFDDKGTFLYHPDSQLNGADVTQEEYYIKMMEAGEQGTISYNFYGEDKKFSFTTNPTTDWKLAGTVYVNEFEQEAKQLIMPLTIMTVIVLIIVVLVSFVFARRITKPLHSLMNSMKEVEQGNLNLQIRLDRKDELGQLAGVFNSMVMKIRNMIGGIDRISAKVQEASRTLVANSQENQAASTEITRTVDQIALGAGHQAELVEQTSEAIYQLAERLTEIEAQSRSLETESEQMQMVSRDGMNTVMELKEQSAHTNRSMEQIVDAITTLNDRTAQISEIIGTVSEISAQTNLLALNASIEAARAGEAGRGFTVVAGEVRKLADQSQSAVARIDEIIDEIGRESKHTMTVIEEAHRLMQRQESAVSDTDSAFRTILSTVQSNTEQIRSIAAAILDTTQQKERMLQAMETTTSITEETAAGTEEVSATVEQQGHSIHRLTELAEELDRLALQLSDELRNFRTS</sequence>
<keyword evidence="16" id="KW-1185">Reference proteome</keyword>
<dbReference type="PROSITE" id="PS50885">
    <property type="entry name" value="HAMP"/>
    <property type="match status" value="1"/>
</dbReference>
<evidence type="ECO:0000256" key="5">
    <source>
        <dbReference type="ARBA" id="ARBA00022692"/>
    </source>
</evidence>
<dbReference type="SMART" id="SM00283">
    <property type="entry name" value="MA"/>
    <property type="match status" value="1"/>
</dbReference>
<dbReference type="InterPro" id="IPR029151">
    <property type="entry name" value="Sensor-like_sf"/>
</dbReference>
<dbReference type="Gene3D" id="6.10.340.10">
    <property type="match status" value="1"/>
</dbReference>
<evidence type="ECO:0000259" key="14">
    <source>
        <dbReference type="PROSITE" id="PS50885"/>
    </source>
</evidence>
<dbReference type="SUPFAM" id="SSF58104">
    <property type="entry name" value="Methyl-accepting chemotaxis protein (MCP) signaling domain"/>
    <property type="match status" value="1"/>
</dbReference>
<gene>
    <name evidence="15" type="ORF">ACFQ03_13320</name>
</gene>
<keyword evidence="8 10" id="KW-0807">Transducer</keyword>
<comment type="caution">
    <text evidence="15">The sequence shown here is derived from an EMBL/GenBank/DDBJ whole genome shotgun (WGS) entry which is preliminary data.</text>
</comment>
<dbReference type="SUPFAM" id="SSF103190">
    <property type="entry name" value="Sensory domain-like"/>
    <property type="match status" value="1"/>
</dbReference>